<protein>
    <submittedName>
        <fullName evidence="1">Transposase-like protein</fullName>
    </submittedName>
</protein>
<organism evidence="1">
    <name type="scientific">CrAss-like virus sp. ctXt06</name>
    <dbReference type="NCBI Taxonomy" id="2825837"/>
    <lineage>
        <taxon>Viruses</taxon>
        <taxon>Duplodnaviria</taxon>
        <taxon>Heunggongvirae</taxon>
        <taxon>Uroviricota</taxon>
        <taxon>Caudoviricetes</taxon>
        <taxon>Crassvirales</taxon>
    </lineage>
</organism>
<accession>A0A8S5V6U0</accession>
<evidence type="ECO:0000313" key="1">
    <source>
        <dbReference type="EMBL" id="DAG02413.1"/>
    </source>
</evidence>
<reference evidence="1" key="1">
    <citation type="journal article" date="2021" name="Proc. Natl. Acad. Sci. U.S.A.">
        <title>A Catalog of Tens of Thousands of Viruses from Human Metagenomes Reveals Hidden Associations with Chronic Diseases.</title>
        <authorList>
            <person name="Tisza M.J."/>
            <person name="Buck C.B."/>
        </authorList>
    </citation>
    <scope>NUCLEOTIDE SEQUENCE</scope>
    <source>
        <strain evidence="1">CtXt06</strain>
    </source>
</reference>
<name>A0A8S5V6U0_9CAUD</name>
<dbReference type="EMBL" id="BK016209">
    <property type="protein sequence ID" value="DAG02413.1"/>
    <property type="molecule type" value="Genomic_DNA"/>
</dbReference>
<sequence length="91" mass="9776">MNENTITGIVIAGNIYNVMPNGVKCPQCAVKDLCLKGKLGTKVQFDCASVHLEKVNIAPNKVDINILKKSMPIIMPNFGISTVSSGKKCNI</sequence>
<proteinExistence type="predicted"/>